<dbReference type="STRING" id="1335309.GA0116948_102331"/>
<organism evidence="2 3">
    <name type="scientific">Chitinophaga costaii</name>
    <dbReference type="NCBI Taxonomy" id="1335309"/>
    <lineage>
        <taxon>Bacteria</taxon>
        <taxon>Pseudomonadati</taxon>
        <taxon>Bacteroidota</taxon>
        <taxon>Chitinophagia</taxon>
        <taxon>Chitinophagales</taxon>
        <taxon>Chitinophagaceae</taxon>
        <taxon>Chitinophaga</taxon>
    </lineage>
</organism>
<dbReference type="PROSITE" id="PS51257">
    <property type="entry name" value="PROKAR_LIPOPROTEIN"/>
    <property type="match status" value="1"/>
</dbReference>
<dbReference type="Proteomes" id="UP000242818">
    <property type="component" value="Unassembled WGS sequence"/>
</dbReference>
<keyword evidence="1" id="KW-0732">Signal</keyword>
<proteinExistence type="predicted"/>
<evidence type="ECO:0000313" key="2">
    <source>
        <dbReference type="EMBL" id="SCB99293.1"/>
    </source>
</evidence>
<gene>
    <name evidence="2" type="ORF">GA0116948_102331</name>
</gene>
<evidence type="ECO:0000313" key="3">
    <source>
        <dbReference type="Proteomes" id="UP000242818"/>
    </source>
</evidence>
<evidence type="ECO:0000256" key="1">
    <source>
        <dbReference type="SAM" id="SignalP"/>
    </source>
</evidence>
<keyword evidence="3" id="KW-1185">Reference proteome</keyword>
<accession>A0A1C4AXC7</accession>
<sequence length="471" mass="51300">MKKKPLYILVSGLLLLAACAKDKSNYNYKDIPSPTVTGLDTTYTVVLGDSLIINPSITVNTGPNNYSLHWRIDVPEQLKSLNFDGNALRMLFGLGASTYNARLTITDNNNGQEYFQTFSIKGVTQFSKGTLILSTVTDHSVLSFLTPKDSLESDIYTKFNPTPLPAGGAQLAGPLNHNYLNATVDKFYIRYTGDGSGALQISSSTMGLIRTFAQNFFGPPPALNVQGLYETNSGTVTGIFSGKVYWAYLYTAPQFPAYGTWGTPVGAGYNISAHFIQTDSYQLGFDVDKKRFVRFAGGITYLDTTYTIPIGDTSFNPKNLKMDMVYLTRFSDDKCYAIVDSAGKKKELRFGIGFNDANPNLAPESSTRFKGDSLVTTTTLWTSSPLNIVYFSSNGAVYSFNLDNKFLTKLATDFDGQPISLLKIMDSGATLVVGTPGKLSYLNLSTGHNGDVSKTITNIVGSPTDILVLNN</sequence>
<dbReference type="InterPro" id="IPR032183">
    <property type="entry name" value="PKD-like"/>
</dbReference>
<dbReference type="Pfam" id="PF16407">
    <property type="entry name" value="PKD_2"/>
    <property type="match status" value="1"/>
</dbReference>
<protein>
    <submittedName>
        <fullName evidence="2">PKD-like family protein</fullName>
    </submittedName>
</protein>
<reference evidence="2 3" key="1">
    <citation type="submission" date="2016-08" db="EMBL/GenBank/DDBJ databases">
        <authorList>
            <person name="Seilhamer J.J."/>
        </authorList>
    </citation>
    <scope>NUCLEOTIDE SEQUENCE [LARGE SCALE GENOMIC DNA]</scope>
    <source>
        <strain evidence="2 3">A37T2</strain>
    </source>
</reference>
<dbReference type="OrthoDB" id="1095195at2"/>
<dbReference type="RefSeq" id="WP_089709452.1">
    <property type="nucleotide sequence ID" value="NZ_FMAR01000002.1"/>
</dbReference>
<feature type="signal peptide" evidence="1">
    <location>
        <begin position="1"/>
        <end position="20"/>
    </location>
</feature>
<dbReference type="AlphaFoldDB" id="A0A1C4AXC7"/>
<feature type="chain" id="PRO_5008688997" evidence="1">
    <location>
        <begin position="21"/>
        <end position="471"/>
    </location>
</feature>
<name>A0A1C4AXC7_9BACT</name>
<dbReference type="EMBL" id="FMAR01000002">
    <property type="protein sequence ID" value="SCB99293.1"/>
    <property type="molecule type" value="Genomic_DNA"/>
</dbReference>